<dbReference type="GO" id="GO:0003677">
    <property type="term" value="F:DNA binding"/>
    <property type="evidence" value="ECO:0007669"/>
    <property type="project" value="UniProtKB-UniRule"/>
</dbReference>
<dbReference type="Gene3D" id="1.10.150.60">
    <property type="entry name" value="ARID DNA-binding domain"/>
    <property type="match status" value="1"/>
</dbReference>
<dbReference type="SMART" id="SM00398">
    <property type="entry name" value="HMG"/>
    <property type="match status" value="1"/>
</dbReference>
<dbReference type="SMART" id="SM00501">
    <property type="entry name" value="BRIGHT"/>
    <property type="match status" value="1"/>
</dbReference>
<dbReference type="PANTHER" id="PTHR46691:SF1">
    <property type="entry name" value="AT-RICH INTERACTIVE DOMAIN-CONTAINING PROTEIN 2"/>
    <property type="match status" value="1"/>
</dbReference>
<dbReference type="InterPro" id="IPR036431">
    <property type="entry name" value="ARID_dom_sf"/>
</dbReference>
<organism evidence="5 6">
    <name type="scientific">Zingiber officinale</name>
    <name type="common">Ginger</name>
    <name type="synonym">Amomum zingiber</name>
    <dbReference type="NCBI Taxonomy" id="94328"/>
    <lineage>
        <taxon>Eukaryota</taxon>
        <taxon>Viridiplantae</taxon>
        <taxon>Streptophyta</taxon>
        <taxon>Embryophyta</taxon>
        <taxon>Tracheophyta</taxon>
        <taxon>Spermatophyta</taxon>
        <taxon>Magnoliopsida</taxon>
        <taxon>Liliopsida</taxon>
        <taxon>Zingiberales</taxon>
        <taxon>Zingiberaceae</taxon>
        <taxon>Zingiber</taxon>
    </lineage>
</organism>
<dbReference type="SMART" id="SM01014">
    <property type="entry name" value="ARID"/>
    <property type="match status" value="1"/>
</dbReference>
<proteinExistence type="predicted"/>
<dbReference type="PROSITE" id="PS51011">
    <property type="entry name" value="ARID"/>
    <property type="match status" value="1"/>
</dbReference>
<dbReference type="InterPro" id="IPR009071">
    <property type="entry name" value="HMG_box_dom"/>
</dbReference>
<dbReference type="PANTHER" id="PTHR46691">
    <property type="entry name" value="HIGH MOBILITY GROUP B PROTEIN 9"/>
    <property type="match status" value="1"/>
</dbReference>
<evidence type="ECO:0000313" key="5">
    <source>
        <dbReference type="EMBL" id="KAG6494065.1"/>
    </source>
</evidence>
<protein>
    <recommendedName>
        <fullName evidence="7">HMG box domain-containing protein</fullName>
    </recommendedName>
</protein>
<dbReference type="AlphaFoldDB" id="A0A8J5G8Q4"/>
<evidence type="ECO:0000259" key="3">
    <source>
        <dbReference type="PROSITE" id="PS50118"/>
    </source>
</evidence>
<feature type="domain" description="ARID" evidence="4">
    <location>
        <begin position="112"/>
        <end position="206"/>
    </location>
</feature>
<dbReference type="InterPro" id="IPR036910">
    <property type="entry name" value="HMG_box_dom_sf"/>
</dbReference>
<evidence type="ECO:0000256" key="1">
    <source>
        <dbReference type="PROSITE-ProRule" id="PRU00267"/>
    </source>
</evidence>
<feature type="region of interest" description="Disordered" evidence="2">
    <location>
        <begin position="390"/>
        <end position="448"/>
    </location>
</feature>
<sequence length="448" mass="50495">MFVHLFSREPVGASKSPRSFTTPQYAFTVKESMKGLWFFSLVFLLFIDDLKLKVSSFLACGSNGANFVFDDAVRMEENERGGEVAEKGKYDLETVMVDHHYPEPLAKYEDVIADPKLFTETLEDFHSRLGTKLRVPTVGGKELDLHCLFVEVTSRGGIEKVIEDRKLKEVTSAFTFSSTTTTSMNMSSATSGLTERSLEEIEPSSETQAISQKRRRKNRLASSSPYQKVVGVIDGKFEQGYFVTVTIGAEKLKGVLYHIPRQTDMQLTKHAEVVDNSNLESRNGGRARKKKLSKSSPNHPKPKPKPNKSGYPLFFAEQQAKLKPLYPRKGREINKMIRDLWSKLPESEKDVYQDMQSYRTEIANREKLKSSQIIDAASMAHSPAEPKILQDAGQKIPNKEDNLILSNENDSSSETRDSAGKFSEDDSDIEAYPEFGGTPITSRYQMRK</sequence>
<comment type="caution">
    <text evidence="5">The sequence shown here is derived from an EMBL/GenBank/DDBJ whole genome shotgun (WGS) entry which is preliminary data.</text>
</comment>
<feature type="DNA-binding region" description="HMG box" evidence="1">
    <location>
        <begin position="304"/>
        <end position="355"/>
    </location>
</feature>
<dbReference type="GO" id="GO:0005634">
    <property type="term" value="C:nucleus"/>
    <property type="evidence" value="ECO:0007669"/>
    <property type="project" value="UniProtKB-UniRule"/>
</dbReference>
<name>A0A8J5G8Q4_ZINOF</name>
<dbReference type="EMBL" id="JACMSC010000013">
    <property type="protein sequence ID" value="KAG6494065.1"/>
    <property type="molecule type" value="Genomic_DNA"/>
</dbReference>
<feature type="compositionally biased region" description="Polar residues" evidence="2">
    <location>
        <begin position="439"/>
        <end position="448"/>
    </location>
</feature>
<accession>A0A8J5G8Q4</accession>
<feature type="domain" description="HMG box" evidence="3">
    <location>
        <begin position="304"/>
        <end position="355"/>
    </location>
</feature>
<dbReference type="Pfam" id="PF01388">
    <property type="entry name" value="ARID"/>
    <property type="match status" value="1"/>
</dbReference>
<dbReference type="SUPFAM" id="SSF46774">
    <property type="entry name" value="ARID-like"/>
    <property type="match status" value="1"/>
</dbReference>
<feature type="compositionally biased region" description="Low complexity" evidence="2">
    <location>
        <begin position="181"/>
        <end position="191"/>
    </location>
</feature>
<gene>
    <name evidence="5" type="ORF">ZIOFF_049083</name>
</gene>
<keyword evidence="1" id="KW-0238">DNA-binding</keyword>
<dbReference type="Proteomes" id="UP000734854">
    <property type="component" value="Unassembled WGS sequence"/>
</dbReference>
<feature type="region of interest" description="Disordered" evidence="2">
    <location>
        <begin position="272"/>
        <end position="311"/>
    </location>
</feature>
<keyword evidence="1" id="KW-0539">Nucleus</keyword>
<evidence type="ECO:0000259" key="4">
    <source>
        <dbReference type="PROSITE" id="PS51011"/>
    </source>
</evidence>
<feature type="region of interest" description="Disordered" evidence="2">
    <location>
        <begin position="181"/>
        <end position="221"/>
    </location>
</feature>
<evidence type="ECO:0008006" key="7">
    <source>
        <dbReference type="Google" id="ProtNLM"/>
    </source>
</evidence>
<feature type="compositionally biased region" description="Basic and acidic residues" evidence="2">
    <location>
        <begin position="413"/>
        <end position="424"/>
    </location>
</feature>
<evidence type="ECO:0000256" key="2">
    <source>
        <dbReference type="SAM" id="MobiDB-lite"/>
    </source>
</evidence>
<dbReference type="SUPFAM" id="SSF47095">
    <property type="entry name" value="HMG-box"/>
    <property type="match status" value="1"/>
</dbReference>
<dbReference type="Gene3D" id="1.10.30.10">
    <property type="entry name" value="High mobility group box domain"/>
    <property type="match status" value="1"/>
</dbReference>
<dbReference type="InterPro" id="IPR001606">
    <property type="entry name" value="ARID_dom"/>
</dbReference>
<evidence type="ECO:0000313" key="6">
    <source>
        <dbReference type="Proteomes" id="UP000734854"/>
    </source>
</evidence>
<keyword evidence="6" id="KW-1185">Reference proteome</keyword>
<dbReference type="Pfam" id="PF00505">
    <property type="entry name" value="HMG_box"/>
    <property type="match status" value="1"/>
</dbReference>
<dbReference type="PROSITE" id="PS50118">
    <property type="entry name" value="HMG_BOX_2"/>
    <property type="match status" value="1"/>
</dbReference>
<reference evidence="5 6" key="1">
    <citation type="submission" date="2020-08" db="EMBL/GenBank/DDBJ databases">
        <title>Plant Genome Project.</title>
        <authorList>
            <person name="Zhang R.-G."/>
        </authorList>
    </citation>
    <scope>NUCLEOTIDE SEQUENCE [LARGE SCALE GENOMIC DNA]</scope>
    <source>
        <tissue evidence="5">Rhizome</tissue>
    </source>
</reference>